<feature type="domain" description="Amidohydrolase-related" evidence="2">
    <location>
        <begin position="8"/>
        <end position="297"/>
    </location>
</feature>
<dbReference type="InterPro" id="IPR032466">
    <property type="entry name" value="Metal_Hydrolase"/>
</dbReference>
<dbReference type="KEGG" id="sari:H5J25_00360"/>
<dbReference type="AlphaFoldDB" id="A0A974S4B3"/>
<dbReference type="PANTHER" id="PTHR43569">
    <property type="entry name" value="AMIDOHYDROLASE"/>
    <property type="match status" value="1"/>
</dbReference>
<evidence type="ECO:0000256" key="1">
    <source>
        <dbReference type="ARBA" id="ARBA00038310"/>
    </source>
</evidence>
<evidence type="ECO:0000259" key="2">
    <source>
        <dbReference type="Pfam" id="PF04909"/>
    </source>
</evidence>
<dbReference type="Proteomes" id="UP000595894">
    <property type="component" value="Chromosome"/>
</dbReference>
<evidence type="ECO:0000313" key="3">
    <source>
        <dbReference type="EMBL" id="QQV77336.1"/>
    </source>
</evidence>
<accession>A0A974S4B3</accession>
<evidence type="ECO:0000313" key="4">
    <source>
        <dbReference type="Proteomes" id="UP000595894"/>
    </source>
</evidence>
<dbReference type="Gene3D" id="3.20.20.140">
    <property type="entry name" value="Metal-dependent hydrolases"/>
    <property type="match status" value="1"/>
</dbReference>
<organism evidence="3 4">
    <name type="scientific">Sphingomonas aliaeris</name>
    <dbReference type="NCBI Taxonomy" id="2759526"/>
    <lineage>
        <taxon>Bacteria</taxon>
        <taxon>Pseudomonadati</taxon>
        <taxon>Pseudomonadota</taxon>
        <taxon>Alphaproteobacteria</taxon>
        <taxon>Sphingomonadales</taxon>
        <taxon>Sphingomonadaceae</taxon>
        <taxon>Sphingomonas</taxon>
    </lineage>
</organism>
<dbReference type="RefSeq" id="WP_202093731.1">
    <property type="nucleotide sequence ID" value="NZ_CP061035.1"/>
</dbReference>
<dbReference type="InterPro" id="IPR052350">
    <property type="entry name" value="Metallo-dep_Lactonases"/>
</dbReference>
<proteinExistence type="inferred from homology"/>
<reference evidence="4" key="1">
    <citation type="submission" date="2020-09" db="EMBL/GenBank/DDBJ databases">
        <title>Sphingomonas sp., a new species isolated from pork steak.</title>
        <authorList>
            <person name="Heidler von Heilborn D."/>
        </authorList>
    </citation>
    <scope>NUCLEOTIDE SEQUENCE [LARGE SCALE GENOMIC DNA]</scope>
</reference>
<keyword evidence="4" id="KW-1185">Reference proteome</keyword>
<comment type="similarity">
    <text evidence="1">Belongs to the metallo-dependent hydrolases superfamily.</text>
</comment>
<sequence length="301" mass="33269">MAERLPFVDAHVHLWDLGHCRYPWLTPPFADDGPNGSVAAIAQNYLLDDYLRDAAGWDIRGIVHVDAGADPADALKETDWLQATADGRGMPNAIVAFAALDGPDVKRVLGQQAARPSVRGIRQIINWHPDPVLTYTPRDLTTDERWSAGFGLLHKHKLSFDLQAYPGQFPRLAALIGSHPATPVILNHSGMAIGEAGLDEWRTGMMALAALPHVSVKISGMGFAFRPWRMDQVHRYVRETIDLFGTDRVMFASDFPTDKLFGGFDEHLDAYNAITAGFPDAERRAMFAGNANRIYRLGLDL</sequence>
<protein>
    <submittedName>
        <fullName evidence="3">Amidohydrolase family protein</fullName>
    </submittedName>
</protein>
<gene>
    <name evidence="3" type="ORF">H5J25_00360</name>
</gene>
<dbReference type="GO" id="GO:0016787">
    <property type="term" value="F:hydrolase activity"/>
    <property type="evidence" value="ECO:0007669"/>
    <property type="project" value="InterPro"/>
</dbReference>
<dbReference type="InterPro" id="IPR006680">
    <property type="entry name" value="Amidohydro-rel"/>
</dbReference>
<dbReference type="SUPFAM" id="SSF51556">
    <property type="entry name" value="Metallo-dependent hydrolases"/>
    <property type="match status" value="1"/>
</dbReference>
<dbReference type="PANTHER" id="PTHR43569:SF1">
    <property type="entry name" value="BLL3371 PROTEIN"/>
    <property type="match status" value="1"/>
</dbReference>
<name>A0A974S4B3_9SPHN</name>
<dbReference type="EMBL" id="CP061035">
    <property type="protein sequence ID" value="QQV77336.1"/>
    <property type="molecule type" value="Genomic_DNA"/>
</dbReference>
<dbReference type="Pfam" id="PF04909">
    <property type="entry name" value="Amidohydro_2"/>
    <property type="match status" value="1"/>
</dbReference>